<sequence length="144" mass="16004">MIVVGDTSGIIEAFAKGAESKSCRAVLNDASLVVVSPLVLAEVDHLAKARFGSKARDKVLTFIFDQVDRMRFTVADVANHIKSARHVKDAYRGLDLDMADAFTVCLAAEYQTEAILTLDRRDFRALRPLTQEHTHFRLLPDDMA</sequence>
<dbReference type="EMBL" id="PYHS01000007">
    <property type="protein sequence ID" value="PSR62438.1"/>
    <property type="molecule type" value="Genomic_DNA"/>
</dbReference>
<gene>
    <name evidence="7" type="ORF">C8259_16030</name>
</gene>
<evidence type="ECO:0000256" key="5">
    <source>
        <dbReference type="ARBA" id="ARBA00022842"/>
    </source>
</evidence>
<keyword evidence="1" id="KW-1277">Toxin-antitoxin system</keyword>
<name>A0A2T2Z3U9_9NOCA</name>
<dbReference type="Proteomes" id="UP000241647">
    <property type="component" value="Unassembled WGS sequence"/>
</dbReference>
<feature type="domain" description="PIN" evidence="6">
    <location>
        <begin position="6"/>
        <end position="125"/>
    </location>
</feature>
<accession>A0A2T2Z3U9</accession>
<keyword evidence="4" id="KW-0378">Hydrolase</keyword>
<dbReference type="AlphaFoldDB" id="A0A2T2Z3U9"/>
<evidence type="ECO:0000313" key="7">
    <source>
        <dbReference type="EMBL" id="PSR62438.1"/>
    </source>
</evidence>
<evidence type="ECO:0000256" key="2">
    <source>
        <dbReference type="ARBA" id="ARBA00022722"/>
    </source>
</evidence>
<protein>
    <submittedName>
        <fullName evidence="7">PIN domain-containing protein</fullName>
    </submittedName>
</protein>
<evidence type="ECO:0000256" key="3">
    <source>
        <dbReference type="ARBA" id="ARBA00022723"/>
    </source>
</evidence>
<dbReference type="InterPro" id="IPR002716">
    <property type="entry name" value="PIN_dom"/>
</dbReference>
<evidence type="ECO:0000259" key="6">
    <source>
        <dbReference type="Pfam" id="PF01850"/>
    </source>
</evidence>
<evidence type="ECO:0000313" key="8">
    <source>
        <dbReference type="Proteomes" id="UP000241647"/>
    </source>
</evidence>
<dbReference type="Gene3D" id="3.40.50.1010">
    <property type="entry name" value="5'-nuclease"/>
    <property type="match status" value="1"/>
</dbReference>
<organism evidence="7 8">
    <name type="scientific">Nocardia nova</name>
    <dbReference type="NCBI Taxonomy" id="37330"/>
    <lineage>
        <taxon>Bacteria</taxon>
        <taxon>Bacillati</taxon>
        <taxon>Actinomycetota</taxon>
        <taxon>Actinomycetes</taxon>
        <taxon>Mycobacteriales</taxon>
        <taxon>Nocardiaceae</taxon>
        <taxon>Nocardia</taxon>
    </lineage>
</organism>
<dbReference type="InterPro" id="IPR029060">
    <property type="entry name" value="PIN-like_dom_sf"/>
</dbReference>
<comment type="caution">
    <text evidence="7">The sequence shown here is derived from an EMBL/GenBank/DDBJ whole genome shotgun (WGS) entry which is preliminary data.</text>
</comment>
<keyword evidence="5" id="KW-0460">Magnesium</keyword>
<dbReference type="GO" id="GO:0004518">
    <property type="term" value="F:nuclease activity"/>
    <property type="evidence" value="ECO:0007669"/>
    <property type="project" value="UniProtKB-KW"/>
</dbReference>
<proteinExistence type="predicted"/>
<dbReference type="SUPFAM" id="SSF88723">
    <property type="entry name" value="PIN domain-like"/>
    <property type="match status" value="1"/>
</dbReference>
<dbReference type="GO" id="GO:0046872">
    <property type="term" value="F:metal ion binding"/>
    <property type="evidence" value="ECO:0007669"/>
    <property type="project" value="UniProtKB-KW"/>
</dbReference>
<dbReference type="Pfam" id="PF01850">
    <property type="entry name" value="PIN"/>
    <property type="match status" value="1"/>
</dbReference>
<dbReference type="GO" id="GO:0016787">
    <property type="term" value="F:hydrolase activity"/>
    <property type="evidence" value="ECO:0007669"/>
    <property type="project" value="UniProtKB-KW"/>
</dbReference>
<evidence type="ECO:0000256" key="1">
    <source>
        <dbReference type="ARBA" id="ARBA00022649"/>
    </source>
</evidence>
<evidence type="ECO:0000256" key="4">
    <source>
        <dbReference type="ARBA" id="ARBA00022801"/>
    </source>
</evidence>
<dbReference type="RefSeq" id="WP_063026609.1">
    <property type="nucleotide sequence ID" value="NZ_PYHS01000007.1"/>
</dbReference>
<keyword evidence="3" id="KW-0479">Metal-binding</keyword>
<keyword evidence="2" id="KW-0540">Nuclease</keyword>
<reference evidence="7 8" key="1">
    <citation type="submission" date="2018-02" db="EMBL/GenBank/DDBJ databases">
        <title>8 Nocardia nova and 1 Nocardia cyriacigeorgica strain used for evolution to TMP-SMX.</title>
        <authorList>
            <person name="Mehta H."/>
            <person name="Weng J."/>
            <person name="Shamoo Y."/>
        </authorList>
    </citation>
    <scope>NUCLEOTIDE SEQUENCE [LARGE SCALE GENOMIC DNA]</scope>
    <source>
        <strain evidence="7 8">ATCC 33727</strain>
    </source>
</reference>